<gene>
    <name evidence="4" type="ORF">ACFPOF_32470</name>
</gene>
<dbReference type="SUPFAM" id="SSF55347">
    <property type="entry name" value="Glyceraldehyde-3-phosphate dehydrogenase-like, C-terminal domain"/>
    <property type="match status" value="1"/>
</dbReference>
<protein>
    <submittedName>
        <fullName evidence="4">Gfo/Idh/MocA family protein</fullName>
    </submittedName>
</protein>
<accession>A0ABW0I1R2</accession>
<feature type="domain" description="Gfo/Idh/MocA-like oxidoreductase N-terminal" evidence="2">
    <location>
        <begin position="4"/>
        <end position="118"/>
    </location>
</feature>
<dbReference type="Gene3D" id="3.30.360.10">
    <property type="entry name" value="Dihydrodipicolinate Reductase, domain 2"/>
    <property type="match status" value="1"/>
</dbReference>
<evidence type="ECO:0000313" key="5">
    <source>
        <dbReference type="Proteomes" id="UP001596113"/>
    </source>
</evidence>
<dbReference type="RefSeq" id="WP_378140162.1">
    <property type="nucleotide sequence ID" value="NZ_JBHSMI010000067.1"/>
</dbReference>
<dbReference type="InterPro" id="IPR036291">
    <property type="entry name" value="NAD(P)-bd_dom_sf"/>
</dbReference>
<evidence type="ECO:0000313" key="4">
    <source>
        <dbReference type="EMBL" id="MFC5407471.1"/>
    </source>
</evidence>
<dbReference type="SUPFAM" id="SSF51735">
    <property type="entry name" value="NAD(P)-binding Rossmann-fold domains"/>
    <property type="match status" value="1"/>
</dbReference>
<dbReference type="PANTHER" id="PTHR43818:SF11">
    <property type="entry name" value="BCDNA.GH03377"/>
    <property type="match status" value="1"/>
</dbReference>
<keyword evidence="5" id="KW-1185">Reference proteome</keyword>
<dbReference type="InterPro" id="IPR000683">
    <property type="entry name" value="Gfo/Idh/MocA-like_OxRdtase_N"/>
</dbReference>
<dbReference type="InterPro" id="IPR050463">
    <property type="entry name" value="Gfo/Idh/MocA_oxidrdct_glycsds"/>
</dbReference>
<proteinExistence type="predicted"/>
<sequence length="370" mass="40659">MSKFKVGIIGCGNISSIYFTNLKRFHMLEVVACADLNLERAKEQAALYGVPKACGADELLADPDIDIVLNLTIPAAHADIHLRALEAGKHSYGEKPLALNLEDGKRILSLAREKGLAVGCAPDTFLGGSLQTCRKLIDDRWIGEPIGATAFMMSEGPESWHPNPGFLYQKGAGPLFDMGPYYLTALVHLLGPIRRVSGSTRITYPERMITNDYHYGDKIQVQTPTHTAGLLDFHSGAVCTMITSFDVWGSKLPHIEIYGTHGTMIVPDPNDFGGPILVKRHDWPEFKEIPMVYGFTGNHRGLGLLDMAHGIASKQSHRANGELAYHVLEAMHGFEISSNEGRHYDVASTCAQPEPLPMDGYRFSTKTRVD</sequence>
<feature type="domain" description="GFO/IDH/MocA-like oxidoreductase" evidence="3">
    <location>
        <begin position="131"/>
        <end position="264"/>
    </location>
</feature>
<dbReference type="Pfam" id="PF22725">
    <property type="entry name" value="GFO_IDH_MocA_C3"/>
    <property type="match status" value="1"/>
</dbReference>
<dbReference type="EMBL" id="JBHSMI010000067">
    <property type="protein sequence ID" value="MFC5407471.1"/>
    <property type="molecule type" value="Genomic_DNA"/>
</dbReference>
<name>A0ABW0I1R2_9BACL</name>
<dbReference type="InterPro" id="IPR055170">
    <property type="entry name" value="GFO_IDH_MocA-like_dom"/>
</dbReference>
<comment type="caution">
    <text evidence="4">The sequence shown here is derived from an EMBL/GenBank/DDBJ whole genome shotgun (WGS) entry which is preliminary data.</text>
</comment>
<evidence type="ECO:0000256" key="1">
    <source>
        <dbReference type="ARBA" id="ARBA00023002"/>
    </source>
</evidence>
<dbReference type="Gene3D" id="3.40.50.720">
    <property type="entry name" value="NAD(P)-binding Rossmann-like Domain"/>
    <property type="match status" value="1"/>
</dbReference>
<evidence type="ECO:0000259" key="2">
    <source>
        <dbReference type="Pfam" id="PF01408"/>
    </source>
</evidence>
<keyword evidence="1" id="KW-0560">Oxidoreductase</keyword>
<organism evidence="4 5">
    <name type="scientific">Cohnella soli</name>
    <dbReference type="NCBI Taxonomy" id="425005"/>
    <lineage>
        <taxon>Bacteria</taxon>
        <taxon>Bacillati</taxon>
        <taxon>Bacillota</taxon>
        <taxon>Bacilli</taxon>
        <taxon>Bacillales</taxon>
        <taxon>Paenibacillaceae</taxon>
        <taxon>Cohnella</taxon>
    </lineage>
</organism>
<dbReference type="Pfam" id="PF01408">
    <property type="entry name" value="GFO_IDH_MocA"/>
    <property type="match status" value="1"/>
</dbReference>
<reference evidence="5" key="1">
    <citation type="journal article" date="2019" name="Int. J. Syst. Evol. Microbiol.">
        <title>The Global Catalogue of Microorganisms (GCM) 10K type strain sequencing project: providing services to taxonomists for standard genome sequencing and annotation.</title>
        <authorList>
            <consortium name="The Broad Institute Genomics Platform"/>
            <consortium name="The Broad Institute Genome Sequencing Center for Infectious Disease"/>
            <person name="Wu L."/>
            <person name="Ma J."/>
        </authorList>
    </citation>
    <scope>NUCLEOTIDE SEQUENCE [LARGE SCALE GENOMIC DNA]</scope>
    <source>
        <strain evidence="5">CGMCC 1.18575</strain>
    </source>
</reference>
<dbReference type="PANTHER" id="PTHR43818">
    <property type="entry name" value="BCDNA.GH03377"/>
    <property type="match status" value="1"/>
</dbReference>
<dbReference type="Proteomes" id="UP001596113">
    <property type="component" value="Unassembled WGS sequence"/>
</dbReference>
<evidence type="ECO:0000259" key="3">
    <source>
        <dbReference type="Pfam" id="PF22725"/>
    </source>
</evidence>